<dbReference type="CDD" id="cd01291">
    <property type="entry name" value="PseudoU_synth"/>
    <property type="match status" value="1"/>
</dbReference>
<evidence type="ECO:0000256" key="4">
    <source>
        <dbReference type="HAMAP-Rule" id="MF_01082"/>
    </source>
</evidence>
<protein>
    <recommendedName>
        <fullName evidence="4">tRNA pseudouridine synthase D</fullName>
        <ecNumber evidence="4">5.4.99.27</ecNumber>
    </recommendedName>
    <alternativeName>
        <fullName evidence="4">tRNA pseudouridine(13) synthase</fullName>
    </alternativeName>
    <alternativeName>
        <fullName evidence="4">tRNA pseudouridylate synthase D</fullName>
    </alternativeName>
    <alternativeName>
        <fullName evidence="4">tRNA-uridine isomerase D</fullName>
    </alternativeName>
</protein>
<dbReference type="AlphaFoldDB" id="A0A7M2X0Y2"/>
<dbReference type="InterPro" id="IPR042214">
    <property type="entry name" value="TruD_catalytic"/>
</dbReference>
<evidence type="ECO:0000256" key="3">
    <source>
        <dbReference type="ARBA" id="ARBA00023235"/>
    </source>
</evidence>
<proteinExistence type="inferred from homology"/>
<feature type="active site" description="Nucleophile" evidence="4">
    <location>
        <position position="77"/>
    </location>
</feature>
<dbReference type="GO" id="GO:0031119">
    <property type="term" value="P:tRNA pseudouridine synthesis"/>
    <property type="evidence" value="ECO:0007669"/>
    <property type="project" value="UniProtKB-UniRule"/>
</dbReference>
<dbReference type="PANTHER" id="PTHR47811">
    <property type="entry name" value="TRNA PSEUDOURIDINE SYNTHASE D"/>
    <property type="match status" value="1"/>
</dbReference>
<dbReference type="Pfam" id="PF01142">
    <property type="entry name" value="TruD"/>
    <property type="match status" value="1"/>
</dbReference>
<dbReference type="InterPro" id="IPR020119">
    <property type="entry name" value="PsdUridine_synth_TruD_CS"/>
</dbReference>
<dbReference type="PIRSF" id="PIRSF037016">
    <property type="entry name" value="Pseudouridin_synth_euk_prd"/>
    <property type="match status" value="1"/>
</dbReference>
<reference evidence="6 7" key="1">
    <citation type="submission" date="2020-10" db="EMBL/GenBank/DDBJ databases">
        <title>Wide distribution of Phycisphaera-like planctomycetes from WD2101 soil group in peatlands and genome analysis of the first cultivated representative.</title>
        <authorList>
            <person name="Dedysh S.N."/>
            <person name="Beletsky A.V."/>
            <person name="Ivanova A."/>
            <person name="Kulichevskaya I.S."/>
            <person name="Suzina N.E."/>
            <person name="Philippov D.A."/>
            <person name="Rakitin A.L."/>
            <person name="Mardanov A.V."/>
            <person name="Ravin N.V."/>
        </authorList>
    </citation>
    <scope>NUCLEOTIDE SEQUENCE [LARGE SCALE GENOMIC DNA]</scope>
    <source>
        <strain evidence="6 7">M1803</strain>
    </source>
</reference>
<dbReference type="Gene3D" id="3.30.70.3160">
    <property type="match status" value="1"/>
</dbReference>
<dbReference type="EC" id="5.4.99.27" evidence="4"/>
<dbReference type="InterPro" id="IPR020103">
    <property type="entry name" value="PsdUridine_synth_cat_dom_sf"/>
</dbReference>
<dbReference type="EMBL" id="CP063458">
    <property type="protein sequence ID" value="QOV91398.1"/>
    <property type="molecule type" value="Genomic_DNA"/>
</dbReference>
<dbReference type="Gene3D" id="1.10.1510.30">
    <property type="match status" value="1"/>
</dbReference>
<dbReference type="SUPFAM" id="SSF55120">
    <property type="entry name" value="Pseudouridine synthase"/>
    <property type="match status" value="1"/>
</dbReference>
<dbReference type="InterPro" id="IPR001656">
    <property type="entry name" value="PsdUridine_synth_TruD"/>
</dbReference>
<dbReference type="PANTHER" id="PTHR47811:SF1">
    <property type="entry name" value="TRNA PSEUDOURIDINE SYNTHASE D"/>
    <property type="match status" value="1"/>
</dbReference>
<comment type="function">
    <text evidence="4">Responsible for synthesis of pseudouridine from uracil-13 in transfer RNAs.</text>
</comment>
<evidence type="ECO:0000313" key="6">
    <source>
        <dbReference type="EMBL" id="QOV91398.1"/>
    </source>
</evidence>
<evidence type="ECO:0000259" key="5">
    <source>
        <dbReference type="PROSITE" id="PS50984"/>
    </source>
</evidence>
<gene>
    <name evidence="4 6" type="primary">truD</name>
    <name evidence="6" type="ORF">IPV69_08605</name>
</gene>
<dbReference type="Proteomes" id="UP000593765">
    <property type="component" value="Chromosome"/>
</dbReference>
<sequence length="411" mass="45073">MPLPYLTPSFPGIGGTIKNRPEDFFVQELPLYEPSGEGEHVYCEIQKCGITTIDAIDKLAKSLRVSARDIGYAGMKDAQAVTRQMVSIPGITEEQAMTATVEGVQVLWAARHANKLRLGHLAGNRFAIKIRDVRPTDVVKVDGVFADIRKRGMPNYFGEQRFGWRNDNDRVGAAYIRGADAEVIRLLAGAPDPTVDDEESLAARTLYEQGDLQGALNRLPRRLNVEAKVLGRFIRTGDASAAVAIVDERIRKIWISALQSRLFNDVVATRIAGLNKLLDGDLAWKHENGSAFIVESAAVEQPRCDAFEISPSGPMLGYRMSLPEREALAIEKAVFEAAGLTGDDFSRAGDLRIKGARRPLRVQPGECRLEAGSDEHGGFITVAFTLPPGSFATVLLREFMKVAETPTTRIQ</sequence>
<dbReference type="InterPro" id="IPR011760">
    <property type="entry name" value="PsdUridine_synth_TruD_insert"/>
</dbReference>
<dbReference type="GO" id="GO:0003723">
    <property type="term" value="F:RNA binding"/>
    <property type="evidence" value="ECO:0007669"/>
    <property type="project" value="InterPro"/>
</dbReference>
<dbReference type="RefSeq" id="WP_206294658.1">
    <property type="nucleotide sequence ID" value="NZ_CP063458.1"/>
</dbReference>
<dbReference type="InterPro" id="IPR050170">
    <property type="entry name" value="TruD_pseudoU_synthase"/>
</dbReference>
<dbReference type="KEGG" id="hbs:IPV69_08605"/>
<comment type="catalytic activity">
    <reaction evidence="4">
        <text>uridine(13) in tRNA = pseudouridine(13) in tRNA</text>
        <dbReference type="Rhea" id="RHEA:42540"/>
        <dbReference type="Rhea" id="RHEA-COMP:10105"/>
        <dbReference type="Rhea" id="RHEA-COMP:10106"/>
        <dbReference type="ChEBI" id="CHEBI:65314"/>
        <dbReference type="ChEBI" id="CHEBI:65315"/>
        <dbReference type="EC" id="5.4.99.27"/>
    </reaction>
</comment>
<dbReference type="PROSITE" id="PS01268">
    <property type="entry name" value="UPF0024"/>
    <property type="match status" value="1"/>
</dbReference>
<dbReference type="GO" id="GO:0160150">
    <property type="term" value="F:tRNA pseudouridine(13) synthase activity"/>
    <property type="evidence" value="ECO:0007669"/>
    <property type="project" value="UniProtKB-EC"/>
</dbReference>
<name>A0A7M2X0Y2_9BACT</name>
<dbReference type="PROSITE" id="PS50984">
    <property type="entry name" value="TRUD"/>
    <property type="match status" value="1"/>
</dbReference>
<comment type="similarity">
    <text evidence="1 4">Belongs to the pseudouridine synthase TruD family.</text>
</comment>
<organism evidence="6 7">
    <name type="scientific">Humisphaera borealis</name>
    <dbReference type="NCBI Taxonomy" id="2807512"/>
    <lineage>
        <taxon>Bacteria</taxon>
        <taxon>Pseudomonadati</taxon>
        <taxon>Planctomycetota</taxon>
        <taxon>Phycisphaerae</taxon>
        <taxon>Tepidisphaerales</taxon>
        <taxon>Tepidisphaeraceae</taxon>
        <taxon>Humisphaera</taxon>
    </lineage>
</organism>
<dbReference type="Gene3D" id="3.30.2350.20">
    <property type="entry name" value="TruD, catalytic domain"/>
    <property type="match status" value="1"/>
</dbReference>
<evidence type="ECO:0000256" key="2">
    <source>
        <dbReference type="ARBA" id="ARBA00022694"/>
    </source>
</evidence>
<dbReference type="HAMAP" id="MF_01082">
    <property type="entry name" value="TruD"/>
    <property type="match status" value="1"/>
</dbReference>
<evidence type="ECO:0000256" key="1">
    <source>
        <dbReference type="ARBA" id="ARBA00007953"/>
    </source>
</evidence>
<keyword evidence="7" id="KW-1185">Reference proteome</keyword>
<dbReference type="GO" id="GO:0005829">
    <property type="term" value="C:cytosol"/>
    <property type="evidence" value="ECO:0007669"/>
    <property type="project" value="TreeGrafter"/>
</dbReference>
<evidence type="ECO:0000313" key="7">
    <source>
        <dbReference type="Proteomes" id="UP000593765"/>
    </source>
</evidence>
<accession>A0A7M2X0Y2</accession>
<feature type="domain" description="TRUD" evidence="5">
    <location>
        <begin position="152"/>
        <end position="362"/>
    </location>
</feature>
<dbReference type="NCBIfam" id="TIGR00094">
    <property type="entry name" value="tRNA_TruD_broad"/>
    <property type="match status" value="1"/>
</dbReference>
<keyword evidence="3 4" id="KW-0413">Isomerase</keyword>
<keyword evidence="2 4" id="KW-0819">tRNA processing</keyword>